<protein>
    <submittedName>
        <fullName evidence="1">Uncharacterized protein</fullName>
    </submittedName>
</protein>
<keyword evidence="2" id="KW-1185">Reference proteome</keyword>
<comment type="caution">
    <text evidence="1">The sequence shown here is derived from an EMBL/GenBank/DDBJ whole genome shotgun (WGS) entry which is preliminary data.</text>
</comment>
<gene>
    <name evidence="1" type="ORF">HFN_0239</name>
</gene>
<dbReference type="AlphaFoldDB" id="T1DVW6"/>
<reference evidence="1 2" key="1">
    <citation type="journal article" date="2013" name="Genome Announc.">
        <title>Draft Genome Sequence of Helicobacter fennelliae Strain MRY12-0050, Isolated from a Bacteremia Patient.</title>
        <authorList>
            <person name="Rimbara E."/>
            <person name="Matsui M."/>
            <person name="Mori S."/>
            <person name="Suzuki S."/>
            <person name="Suzuki M."/>
            <person name="Kim H."/>
            <person name="Sekizuka T."/>
            <person name="Kuroda M."/>
            <person name="Shibayama K."/>
        </authorList>
    </citation>
    <scope>NUCLEOTIDE SEQUENCE [LARGE SCALE GENOMIC DNA]</scope>
    <source>
        <strain evidence="1 2">MRY12-0050</strain>
    </source>
</reference>
<organism evidence="1 2">
    <name type="scientific">Helicobacter fennelliae MRY12-0050</name>
    <dbReference type="NCBI Taxonomy" id="1325130"/>
    <lineage>
        <taxon>Bacteria</taxon>
        <taxon>Pseudomonadati</taxon>
        <taxon>Campylobacterota</taxon>
        <taxon>Epsilonproteobacteria</taxon>
        <taxon>Campylobacterales</taxon>
        <taxon>Helicobacteraceae</taxon>
        <taxon>Helicobacter</taxon>
    </lineage>
</organism>
<sequence length="104" mass="12654">MGYDIEKLYDEAILWFGFDDSKRNDVINEIKMLINTQKIEFVKPKRKYDEKAQLFHNCFLMYNSSVYQDEIENIAKKYCKNAEVCENIKRLTERKIWKDCKILR</sequence>
<dbReference type="Proteomes" id="UP000018143">
    <property type="component" value="Unassembled WGS sequence"/>
</dbReference>
<name>T1DVW6_9HELI</name>
<dbReference type="STRING" id="1325130.HFN_0239"/>
<evidence type="ECO:0000313" key="2">
    <source>
        <dbReference type="Proteomes" id="UP000018143"/>
    </source>
</evidence>
<accession>T1DVW6</accession>
<evidence type="ECO:0000313" key="1">
    <source>
        <dbReference type="EMBL" id="GAD19108.1"/>
    </source>
</evidence>
<proteinExistence type="predicted"/>
<dbReference type="EMBL" id="BASD01000015">
    <property type="protein sequence ID" value="GAD19108.1"/>
    <property type="molecule type" value="Genomic_DNA"/>
</dbReference>